<feature type="region of interest" description="N-terminal hotdog fold" evidence="4">
    <location>
        <begin position="1"/>
        <end position="101"/>
    </location>
</feature>
<evidence type="ECO:0000259" key="5">
    <source>
        <dbReference type="PROSITE" id="PS50075"/>
    </source>
</evidence>
<dbReference type="GO" id="GO:0004312">
    <property type="term" value="F:fatty acid synthase activity"/>
    <property type="evidence" value="ECO:0007669"/>
    <property type="project" value="TreeGrafter"/>
</dbReference>
<feature type="domain" description="PKS/mFAS DH" evidence="6">
    <location>
        <begin position="1"/>
        <end position="262"/>
    </location>
</feature>
<dbReference type="CDD" id="cd05274">
    <property type="entry name" value="KR_FAS_SDR_x"/>
    <property type="match status" value="1"/>
</dbReference>
<dbReference type="InterPro" id="IPR057326">
    <property type="entry name" value="KR_dom"/>
</dbReference>
<proteinExistence type="predicted"/>
<dbReference type="Proteomes" id="UP000660729">
    <property type="component" value="Unassembled WGS sequence"/>
</dbReference>
<evidence type="ECO:0000256" key="1">
    <source>
        <dbReference type="ARBA" id="ARBA00022450"/>
    </source>
</evidence>
<comment type="caution">
    <text evidence="7">The sequence shown here is derived from an EMBL/GenBank/DDBJ whole genome shotgun (WGS) entry which is preliminary data.</text>
</comment>
<keyword evidence="1" id="KW-0596">Phosphopantetheine</keyword>
<dbReference type="Gene3D" id="3.10.129.110">
    <property type="entry name" value="Polyketide synthase dehydratase"/>
    <property type="match status" value="1"/>
</dbReference>
<feature type="active site" description="Proton donor; for dehydratase activity" evidence="4">
    <location>
        <position position="179"/>
    </location>
</feature>
<evidence type="ECO:0000256" key="2">
    <source>
        <dbReference type="ARBA" id="ARBA00022553"/>
    </source>
</evidence>
<dbReference type="GO" id="GO:0031177">
    <property type="term" value="F:phosphopantetheine binding"/>
    <property type="evidence" value="ECO:0007669"/>
    <property type="project" value="InterPro"/>
</dbReference>
<dbReference type="GO" id="GO:0044550">
    <property type="term" value="P:secondary metabolite biosynthetic process"/>
    <property type="evidence" value="ECO:0007669"/>
    <property type="project" value="TreeGrafter"/>
</dbReference>
<dbReference type="InterPro" id="IPR036736">
    <property type="entry name" value="ACP-like_sf"/>
</dbReference>
<dbReference type="InterPro" id="IPR036291">
    <property type="entry name" value="NAD(P)-bd_dom_sf"/>
</dbReference>
<dbReference type="Pfam" id="PF08659">
    <property type="entry name" value="KR"/>
    <property type="match status" value="1"/>
</dbReference>
<dbReference type="PANTHER" id="PTHR43775">
    <property type="entry name" value="FATTY ACID SYNTHASE"/>
    <property type="match status" value="1"/>
</dbReference>
<name>A0A8H6R6T3_9PEZI</name>
<gene>
    <name evidence="7" type="ORF">HII31_11600</name>
</gene>
<dbReference type="InterPro" id="IPR050091">
    <property type="entry name" value="PKS_NRPS_Biosynth_Enz"/>
</dbReference>
<dbReference type="Gene3D" id="1.10.1200.10">
    <property type="entry name" value="ACP-like"/>
    <property type="match status" value="1"/>
</dbReference>
<accession>A0A8H6R6T3</accession>
<dbReference type="InterPro" id="IPR049552">
    <property type="entry name" value="PKS_DH_N"/>
</dbReference>
<evidence type="ECO:0000256" key="3">
    <source>
        <dbReference type="ARBA" id="ARBA00023268"/>
    </source>
</evidence>
<dbReference type="InterPro" id="IPR020806">
    <property type="entry name" value="PKS_PP-bd"/>
</dbReference>
<keyword evidence="2" id="KW-0597">Phosphoprotein</keyword>
<evidence type="ECO:0000259" key="6">
    <source>
        <dbReference type="PROSITE" id="PS52019"/>
    </source>
</evidence>
<feature type="region of interest" description="C-terminal hotdog fold" evidence="4">
    <location>
        <begin position="118"/>
        <end position="262"/>
    </location>
</feature>
<dbReference type="InterPro" id="IPR042104">
    <property type="entry name" value="PKS_dehydratase_sf"/>
</dbReference>
<evidence type="ECO:0000256" key="4">
    <source>
        <dbReference type="PROSITE-ProRule" id="PRU01363"/>
    </source>
</evidence>
<dbReference type="Pfam" id="PF00550">
    <property type="entry name" value="PP-binding"/>
    <property type="match status" value="1"/>
</dbReference>
<evidence type="ECO:0000313" key="8">
    <source>
        <dbReference type="Proteomes" id="UP000660729"/>
    </source>
</evidence>
<protein>
    <submittedName>
        <fullName evidence="7">Mellein synthase</fullName>
    </submittedName>
</protein>
<dbReference type="SMART" id="SM00822">
    <property type="entry name" value="PKS_KR"/>
    <property type="match status" value="1"/>
</dbReference>
<dbReference type="InterPro" id="IPR009081">
    <property type="entry name" value="PP-bd_ACP"/>
</dbReference>
<dbReference type="OrthoDB" id="5334845at2759"/>
<dbReference type="PROSITE" id="PS50075">
    <property type="entry name" value="CARRIER"/>
    <property type="match status" value="1"/>
</dbReference>
<feature type="active site" description="Proton acceptor; for dehydratase activity" evidence="4">
    <location>
        <position position="17"/>
    </location>
</feature>
<dbReference type="AlphaFoldDB" id="A0A8H6R6T3"/>
<dbReference type="Pfam" id="PF21089">
    <property type="entry name" value="PKS_DH_N"/>
    <property type="match status" value="1"/>
</dbReference>
<organism evidence="7 8">
    <name type="scientific">Pseudocercospora fuligena</name>
    <dbReference type="NCBI Taxonomy" id="685502"/>
    <lineage>
        <taxon>Eukaryota</taxon>
        <taxon>Fungi</taxon>
        <taxon>Dikarya</taxon>
        <taxon>Ascomycota</taxon>
        <taxon>Pezizomycotina</taxon>
        <taxon>Dothideomycetes</taxon>
        <taxon>Dothideomycetidae</taxon>
        <taxon>Mycosphaerellales</taxon>
        <taxon>Mycosphaerellaceae</taxon>
        <taxon>Pseudocercospora</taxon>
    </lineage>
</organism>
<dbReference type="PANTHER" id="PTHR43775:SF22">
    <property type="entry name" value="SYNTHASE, PUTATIVE (JCVI)-RELATED"/>
    <property type="match status" value="1"/>
</dbReference>
<dbReference type="SUPFAM" id="SSF51735">
    <property type="entry name" value="NAD(P)-binding Rossmann-fold domains"/>
    <property type="match status" value="2"/>
</dbReference>
<dbReference type="Gene3D" id="3.40.50.720">
    <property type="entry name" value="NAD(P)-binding Rossmann-like Domain"/>
    <property type="match status" value="1"/>
</dbReference>
<evidence type="ECO:0000313" key="7">
    <source>
        <dbReference type="EMBL" id="KAF7186991.1"/>
    </source>
</evidence>
<dbReference type="SMART" id="SM00823">
    <property type="entry name" value="PKS_PP"/>
    <property type="match status" value="1"/>
</dbReference>
<reference evidence="7" key="1">
    <citation type="submission" date="2020-04" db="EMBL/GenBank/DDBJ databases">
        <title>Draft genome resource of the tomato pathogen Pseudocercospora fuligena.</title>
        <authorList>
            <person name="Zaccaron A."/>
        </authorList>
    </citation>
    <scope>NUCLEOTIDE SEQUENCE</scope>
    <source>
        <strain evidence="7">PF001</strain>
    </source>
</reference>
<sequence>MYQSELHVGDQPFPQPHMLHGTNILPAAVHVCTLLQAAETGCSTLSRISLKVPLSITEDPRIVQVVRERDYVKILSRPAKSADLAWVVHSAASLADDPSTLYNSGEAFDIASIKERIGTTVQSDFATNALKDVGVEGMAFPWQVRSHYSNGAEMLVEVDSDSSREIMAWDHNSWAPMLDAATSISFSLLADDPKLRIVSSIESVTIRSGAQPPKAFYLFITEVPAQDEHTRATNVAILDMHGVVVADVKGVALTEVHGASGIHSSRSIEKLVHHVAWVPAKFSERLRDFAQAIVVSSNDELRERRTQQLRKQISNVDEARTVKDIQVQTIVDGNIAIIYCPPQAAQLDDIAAYAHQGLCDTVEIIRFAVENKLPAKVFVITDGVSAADSPAALAQGPLYGLARVAASEHPDVWGGLIDSNGPDFPSVPFRYVHGQDIIRFVEGLPWVARLRPMTADQRAISSEKTLLPKPDGTYIVTGGFGDLGLETCDFLIEKGARRLVLVSRRTLPPRRDWPSASSSWTGILGRIQAMEKQGASIHTISLDIGAEDAHERLPDALRNLSLPPVRGVVHAAGVVEDGLLFNTSAESFERVLSPKLSGALTLRRAFPPGELDFFVLFSSVGQLVGLQGQSSYASANAFLDCLADHRRQQGDNAVAFLWTAWRKLGMGASDLVLLECHGRGISDIERDERFAAWEYMERYDVSQCVVSPTLVYGKDESVPAAILEDVVERRQASDDASSGLEAAGNDSISELPADASELRSWVDLKIRECVATVMKFDDADEIDSRLALSEIGVDSVVSIPLRQRLQDTFKTKVPQTIVWNYPTVESQVEWFAKQIAE</sequence>
<feature type="domain" description="Carrier" evidence="5">
    <location>
        <begin position="760"/>
        <end position="835"/>
    </location>
</feature>
<dbReference type="InterPro" id="IPR049900">
    <property type="entry name" value="PKS_mFAS_DH"/>
</dbReference>
<keyword evidence="8" id="KW-1185">Reference proteome</keyword>
<dbReference type="PROSITE" id="PS52019">
    <property type="entry name" value="PKS_MFAS_DH"/>
    <property type="match status" value="1"/>
</dbReference>
<dbReference type="SUPFAM" id="SSF47336">
    <property type="entry name" value="ACP-like"/>
    <property type="match status" value="1"/>
</dbReference>
<keyword evidence="3" id="KW-0511">Multifunctional enzyme</keyword>
<dbReference type="EMBL" id="JABCIY010000241">
    <property type="protein sequence ID" value="KAF7186991.1"/>
    <property type="molecule type" value="Genomic_DNA"/>
</dbReference>
<dbReference type="GO" id="GO:0006633">
    <property type="term" value="P:fatty acid biosynthetic process"/>
    <property type="evidence" value="ECO:0007669"/>
    <property type="project" value="TreeGrafter"/>
</dbReference>
<dbReference type="InterPro" id="IPR013968">
    <property type="entry name" value="PKS_KR"/>
</dbReference>